<keyword evidence="2" id="KW-1185">Reference proteome</keyword>
<protein>
    <submittedName>
        <fullName evidence="1">Uncharacterized protein</fullName>
    </submittedName>
</protein>
<comment type="caution">
    <text evidence="1">The sequence shown here is derived from an EMBL/GenBank/DDBJ whole genome shotgun (WGS) entry which is preliminary data.</text>
</comment>
<gene>
    <name evidence="1" type="ORF">CTRU02_213238</name>
</gene>
<evidence type="ECO:0000313" key="1">
    <source>
        <dbReference type="EMBL" id="KAL0932285.1"/>
    </source>
</evidence>
<evidence type="ECO:0000313" key="2">
    <source>
        <dbReference type="Proteomes" id="UP000805649"/>
    </source>
</evidence>
<proteinExistence type="predicted"/>
<dbReference type="Proteomes" id="UP000805649">
    <property type="component" value="Unassembled WGS sequence"/>
</dbReference>
<organism evidence="1 2">
    <name type="scientific">Colletotrichum truncatum</name>
    <name type="common">Anthracnose fungus</name>
    <name type="synonym">Colletotrichum capsici</name>
    <dbReference type="NCBI Taxonomy" id="5467"/>
    <lineage>
        <taxon>Eukaryota</taxon>
        <taxon>Fungi</taxon>
        <taxon>Dikarya</taxon>
        <taxon>Ascomycota</taxon>
        <taxon>Pezizomycotina</taxon>
        <taxon>Sordariomycetes</taxon>
        <taxon>Hypocreomycetidae</taxon>
        <taxon>Glomerellales</taxon>
        <taxon>Glomerellaceae</taxon>
        <taxon>Colletotrichum</taxon>
        <taxon>Colletotrichum truncatum species complex</taxon>
    </lineage>
</organism>
<reference evidence="1 2" key="1">
    <citation type="journal article" date="2020" name="Phytopathology">
        <title>Genome Sequence Resources of Colletotrichum truncatum, C. plurivorum, C. musicola, and C. sojae: Four Species Pathogenic to Soybean (Glycine max).</title>
        <authorList>
            <person name="Rogerio F."/>
            <person name="Boufleur T.R."/>
            <person name="Ciampi-Guillardi M."/>
            <person name="Sukno S.A."/>
            <person name="Thon M.R."/>
            <person name="Massola Junior N.S."/>
            <person name="Baroncelli R."/>
        </authorList>
    </citation>
    <scope>NUCLEOTIDE SEQUENCE [LARGE SCALE GENOMIC DNA]</scope>
    <source>
        <strain evidence="1 2">CMES1059</strain>
    </source>
</reference>
<name>A0ACC3YK44_COLTU</name>
<accession>A0ACC3YK44</accession>
<dbReference type="EMBL" id="VUJX02000009">
    <property type="protein sequence ID" value="KAL0932285.1"/>
    <property type="molecule type" value="Genomic_DNA"/>
</dbReference>
<sequence length="72" mass="7988">MRTSQFPSLLASHLHRPRDLSNPGTGHWLAHLIKAPSSFVTFAPSVAPPDQTRSRRRSARCLQGCKPQQPTT</sequence>